<evidence type="ECO:0000256" key="3">
    <source>
        <dbReference type="ARBA" id="ARBA00022741"/>
    </source>
</evidence>
<organism evidence="9 10">
    <name type="scientific">Ladona fulva</name>
    <name type="common">Scarce chaser dragonfly</name>
    <name type="synonym">Libellula fulva</name>
    <dbReference type="NCBI Taxonomy" id="123851"/>
    <lineage>
        <taxon>Eukaryota</taxon>
        <taxon>Metazoa</taxon>
        <taxon>Ecdysozoa</taxon>
        <taxon>Arthropoda</taxon>
        <taxon>Hexapoda</taxon>
        <taxon>Insecta</taxon>
        <taxon>Pterygota</taxon>
        <taxon>Palaeoptera</taxon>
        <taxon>Odonata</taxon>
        <taxon>Epiprocta</taxon>
        <taxon>Anisoptera</taxon>
        <taxon>Libelluloidea</taxon>
        <taxon>Libellulidae</taxon>
        <taxon>Ladona</taxon>
    </lineage>
</organism>
<dbReference type="PANTHER" id="PTHR47972:SF45">
    <property type="entry name" value="PROTEIN CLARET SEGREGATIONAL"/>
    <property type="match status" value="1"/>
</dbReference>
<dbReference type="PANTHER" id="PTHR47972">
    <property type="entry name" value="KINESIN-LIKE PROTEIN KLP-3"/>
    <property type="match status" value="1"/>
</dbReference>
<comment type="similarity">
    <text evidence="7">Belongs to the TRAFAC class myosin-kinesin ATPase superfamily. Kinesin family.</text>
</comment>
<dbReference type="InterPro" id="IPR036961">
    <property type="entry name" value="Kinesin_motor_dom_sf"/>
</dbReference>
<evidence type="ECO:0000313" key="9">
    <source>
        <dbReference type="EMBL" id="KAG8229037.1"/>
    </source>
</evidence>
<keyword evidence="6" id="KW-0963">Cytoplasm</keyword>
<evidence type="ECO:0000256" key="5">
    <source>
        <dbReference type="ARBA" id="ARBA00023175"/>
    </source>
</evidence>
<dbReference type="InterPro" id="IPR027417">
    <property type="entry name" value="P-loop_NTPase"/>
</dbReference>
<dbReference type="GO" id="GO:0007018">
    <property type="term" value="P:microtubule-based movement"/>
    <property type="evidence" value="ECO:0007669"/>
    <property type="project" value="InterPro"/>
</dbReference>
<gene>
    <name evidence="9" type="ORF">J437_LFUL007592</name>
</gene>
<keyword evidence="3" id="KW-0547">Nucleotide-binding</keyword>
<dbReference type="GO" id="GO:0003777">
    <property type="term" value="F:microtubule motor activity"/>
    <property type="evidence" value="ECO:0007669"/>
    <property type="project" value="InterPro"/>
</dbReference>
<dbReference type="SMART" id="SM00129">
    <property type="entry name" value="KISc"/>
    <property type="match status" value="1"/>
</dbReference>
<comment type="caution">
    <text evidence="9">The sequence shown here is derived from an EMBL/GenBank/DDBJ whole genome shotgun (WGS) entry which is preliminary data.</text>
</comment>
<proteinExistence type="inferred from homology"/>
<keyword evidence="6" id="KW-0206">Cytoskeleton</keyword>
<reference evidence="9" key="1">
    <citation type="submission" date="2013-04" db="EMBL/GenBank/DDBJ databases">
        <authorList>
            <person name="Qu J."/>
            <person name="Murali S.C."/>
            <person name="Bandaranaike D."/>
            <person name="Bellair M."/>
            <person name="Blankenburg K."/>
            <person name="Chao H."/>
            <person name="Dinh H."/>
            <person name="Doddapaneni H."/>
            <person name="Downs B."/>
            <person name="Dugan-Rocha S."/>
            <person name="Elkadiri S."/>
            <person name="Gnanaolivu R.D."/>
            <person name="Hernandez B."/>
            <person name="Javaid M."/>
            <person name="Jayaseelan J.C."/>
            <person name="Lee S."/>
            <person name="Li M."/>
            <person name="Ming W."/>
            <person name="Munidasa M."/>
            <person name="Muniz J."/>
            <person name="Nguyen L."/>
            <person name="Ongeri F."/>
            <person name="Osuji N."/>
            <person name="Pu L.-L."/>
            <person name="Puazo M."/>
            <person name="Qu C."/>
            <person name="Quiroz J."/>
            <person name="Raj R."/>
            <person name="Weissenberger G."/>
            <person name="Xin Y."/>
            <person name="Zou X."/>
            <person name="Han Y."/>
            <person name="Richards S."/>
            <person name="Worley K."/>
            <person name="Muzny D."/>
            <person name="Gibbs R."/>
        </authorList>
    </citation>
    <scope>NUCLEOTIDE SEQUENCE</scope>
    <source>
        <strain evidence="9">Sampled in the wild</strain>
    </source>
</reference>
<dbReference type="OrthoDB" id="3176171at2759"/>
<accession>A0A8K0K627</accession>
<dbReference type="SUPFAM" id="SSF52540">
    <property type="entry name" value="P-loop containing nucleoside triphosphate hydrolases"/>
    <property type="match status" value="1"/>
</dbReference>
<evidence type="ECO:0000256" key="4">
    <source>
        <dbReference type="ARBA" id="ARBA00022840"/>
    </source>
</evidence>
<dbReference type="Proteomes" id="UP000792457">
    <property type="component" value="Unassembled WGS sequence"/>
</dbReference>
<name>A0A8K0K627_LADFU</name>
<keyword evidence="10" id="KW-1185">Reference proteome</keyword>
<dbReference type="PROSITE" id="PS50067">
    <property type="entry name" value="KINESIN_MOTOR_2"/>
    <property type="match status" value="1"/>
</dbReference>
<dbReference type="Pfam" id="PF00225">
    <property type="entry name" value="Kinesin"/>
    <property type="match status" value="1"/>
</dbReference>
<protein>
    <recommendedName>
        <fullName evidence="8">Kinesin motor domain-containing protein</fullName>
    </recommendedName>
</protein>
<reference evidence="9" key="2">
    <citation type="submission" date="2017-10" db="EMBL/GenBank/DDBJ databases">
        <title>Ladona fulva Genome sequencing and assembly.</title>
        <authorList>
            <person name="Murali S."/>
            <person name="Richards S."/>
            <person name="Bandaranaike D."/>
            <person name="Bellair M."/>
            <person name="Blankenburg K."/>
            <person name="Chao H."/>
            <person name="Dinh H."/>
            <person name="Doddapaneni H."/>
            <person name="Dugan-Rocha S."/>
            <person name="Elkadiri S."/>
            <person name="Gnanaolivu R."/>
            <person name="Hernandez B."/>
            <person name="Skinner E."/>
            <person name="Javaid M."/>
            <person name="Lee S."/>
            <person name="Li M."/>
            <person name="Ming W."/>
            <person name="Munidasa M."/>
            <person name="Muniz J."/>
            <person name="Nguyen L."/>
            <person name="Hughes D."/>
            <person name="Osuji N."/>
            <person name="Pu L.-L."/>
            <person name="Puazo M."/>
            <person name="Qu C."/>
            <person name="Quiroz J."/>
            <person name="Raj R."/>
            <person name="Weissenberger G."/>
            <person name="Xin Y."/>
            <person name="Zou X."/>
            <person name="Han Y."/>
            <person name="Worley K."/>
            <person name="Muzny D."/>
            <person name="Gibbs R."/>
        </authorList>
    </citation>
    <scope>NUCLEOTIDE SEQUENCE</scope>
    <source>
        <strain evidence="9">Sampled in the wild</strain>
    </source>
</reference>
<keyword evidence="5" id="KW-0505">Motor protein</keyword>
<evidence type="ECO:0000256" key="1">
    <source>
        <dbReference type="ARBA" id="ARBA00004245"/>
    </source>
</evidence>
<comment type="subcellular location">
    <subcellularLocation>
        <location evidence="1">Cytoplasm</location>
        <location evidence="1">Cytoskeleton</location>
    </subcellularLocation>
</comment>
<dbReference type="EMBL" id="KZ308407">
    <property type="protein sequence ID" value="KAG8229037.1"/>
    <property type="molecule type" value="Genomic_DNA"/>
</dbReference>
<evidence type="ECO:0000259" key="8">
    <source>
        <dbReference type="PROSITE" id="PS50067"/>
    </source>
</evidence>
<dbReference type="GO" id="GO:0005524">
    <property type="term" value="F:ATP binding"/>
    <property type="evidence" value="ECO:0007669"/>
    <property type="project" value="UniProtKB-KW"/>
</dbReference>
<keyword evidence="4" id="KW-0067">ATP-binding</keyword>
<evidence type="ECO:0000256" key="6">
    <source>
        <dbReference type="ARBA" id="ARBA00023212"/>
    </source>
</evidence>
<comment type="caution">
    <text evidence="7">Lacks conserved residue(s) required for the propagation of feature annotation.</text>
</comment>
<dbReference type="Gene3D" id="3.40.850.10">
    <property type="entry name" value="Kinesin motor domain"/>
    <property type="match status" value="1"/>
</dbReference>
<evidence type="ECO:0000313" key="10">
    <source>
        <dbReference type="Proteomes" id="UP000792457"/>
    </source>
</evidence>
<dbReference type="InterPro" id="IPR001752">
    <property type="entry name" value="Kinesin_motor_dom"/>
</dbReference>
<sequence length="204" mass="22747">MEIYNEQVRDLLETGSEKKSYEIRNPATPGSDMMVTNLRVETVSSAGEVYSLLNIARRNRAVAATVHNDYSSRSHFVFKLRLLGENENTGKKVDAVLSLVDLAGSEKLVEISENARVAETKNINRSLSNLGNVILALSRKNEHVPYRNSKLTHLLQTSLGGNSKTLMLVNLSPKEDAVEETLNSLRFATRVNECYVGRAQRNIK</sequence>
<evidence type="ECO:0000256" key="2">
    <source>
        <dbReference type="ARBA" id="ARBA00022701"/>
    </source>
</evidence>
<dbReference type="PRINTS" id="PR00380">
    <property type="entry name" value="KINESINHEAVY"/>
</dbReference>
<dbReference type="AlphaFoldDB" id="A0A8K0K627"/>
<feature type="domain" description="Kinesin motor" evidence="8">
    <location>
        <begin position="1"/>
        <end position="194"/>
    </location>
</feature>
<dbReference type="GO" id="GO:0005874">
    <property type="term" value="C:microtubule"/>
    <property type="evidence" value="ECO:0007669"/>
    <property type="project" value="UniProtKB-KW"/>
</dbReference>
<keyword evidence="2" id="KW-0493">Microtubule</keyword>
<dbReference type="InterPro" id="IPR027640">
    <property type="entry name" value="Kinesin-like_fam"/>
</dbReference>
<evidence type="ECO:0000256" key="7">
    <source>
        <dbReference type="PROSITE-ProRule" id="PRU00283"/>
    </source>
</evidence>
<dbReference type="GO" id="GO:0008017">
    <property type="term" value="F:microtubule binding"/>
    <property type="evidence" value="ECO:0007669"/>
    <property type="project" value="InterPro"/>
</dbReference>